<evidence type="ECO:0000313" key="5">
    <source>
        <dbReference type="Proteomes" id="UP000528964"/>
    </source>
</evidence>
<evidence type="ECO:0000259" key="3">
    <source>
        <dbReference type="SMART" id="SM00903"/>
    </source>
</evidence>
<keyword evidence="5" id="KW-1185">Reference proteome</keyword>
<dbReference type="Gene3D" id="2.30.110.10">
    <property type="entry name" value="Electron Transport, Fmn-binding Protein, Chain A"/>
    <property type="match status" value="1"/>
</dbReference>
<dbReference type="SMART" id="SM00903">
    <property type="entry name" value="Flavin_Reduct"/>
    <property type="match status" value="1"/>
</dbReference>
<dbReference type="AlphaFoldDB" id="A0A7W6CYA0"/>
<proteinExistence type="inferred from homology"/>
<dbReference type="SUPFAM" id="SSF50475">
    <property type="entry name" value="FMN-binding split barrel"/>
    <property type="match status" value="1"/>
</dbReference>
<organism evidence="4 5">
    <name type="scientific">Hansschlegelia beijingensis</name>
    <dbReference type="NCBI Taxonomy" id="1133344"/>
    <lineage>
        <taxon>Bacteria</taxon>
        <taxon>Pseudomonadati</taxon>
        <taxon>Pseudomonadota</taxon>
        <taxon>Alphaproteobacteria</taxon>
        <taxon>Hyphomicrobiales</taxon>
        <taxon>Methylopilaceae</taxon>
        <taxon>Hansschlegelia</taxon>
    </lineage>
</organism>
<sequence>MTPPGGIDPAVFRRAAGCFATGVSIVAAEDEQGMRVGVTANSFVSVSLEPPLVSVALARSLVSMPVFERASHFAISVLAEGDETLAARFASRGADKWSETACERGLGGAPLIEGAVATFECERYAMHDGGDHHILLGRVIGLSCASSRRPLIFHGGAFARLAALEQRQGA</sequence>
<evidence type="ECO:0000256" key="2">
    <source>
        <dbReference type="ARBA" id="ARBA00023002"/>
    </source>
</evidence>
<keyword evidence="2" id="KW-0560">Oxidoreductase</keyword>
<dbReference type="InterPro" id="IPR002563">
    <property type="entry name" value="Flavin_Rdtase-like_dom"/>
</dbReference>
<dbReference type="EMBL" id="JACIDR010000002">
    <property type="protein sequence ID" value="MBB3973328.1"/>
    <property type="molecule type" value="Genomic_DNA"/>
</dbReference>
<dbReference type="Pfam" id="PF01613">
    <property type="entry name" value="Flavin_Reduct"/>
    <property type="match status" value="1"/>
</dbReference>
<gene>
    <name evidence="4" type="ORF">GGR24_001985</name>
</gene>
<reference evidence="4 5" key="1">
    <citation type="submission" date="2020-08" db="EMBL/GenBank/DDBJ databases">
        <title>Genomic Encyclopedia of Type Strains, Phase IV (KMG-IV): sequencing the most valuable type-strain genomes for metagenomic binning, comparative biology and taxonomic classification.</title>
        <authorList>
            <person name="Goeker M."/>
        </authorList>
    </citation>
    <scope>NUCLEOTIDE SEQUENCE [LARGE SCALE GENOMIC DNA]</scope>
    <source>
        <strain evidence="4 5">DSM 25481</strain>
    </source>
</reference>
<dbReference type="Proteomes" id="UP000528964">
    <property type="component" value="Unassembled WGS sequence"/>
</dbReference>
<dbReference type="PANTHER" id="PTHR30466">
    <property type="entry name" value="FLAVIN REDUCTASE"/>
    <property type="match status" value="1"/>
</dbReference>
<dbReference type="GO" id="GO:0042602">
    <property type="term" value="F:riboflavin reductase (NADPH) activity"/>
    <property type="evidence" value="ECO:0007669"/>
    <property type="project" value="TreeGrafter"/>
</dbReference>
<evidence type="ECO:0000313" key="4">
    <source>
        <dbReference type="EMBL" id="MBB3973328.1"/>
    </source>
</evidence>
<comment type="caution">
    <text evidence="4">The sequence shown here is derived from an EMBL/GenBank/DDBJ whole genome shotgun (WGS) entry which is preliminary data.</text>
</comment>
<name>A0A7W6CYA0_9HYPH</name>
<dbReference type="PANTHER" id="PTHR30466:SF11">
    <property type="entry name" value="FLAVIN-DEPENDENT MONOOXYGENASE, REDUCTASE SUBUNIT HSAB"/>
    <property type="match status" value="1"/>
</dbReference>
<accession>A0A7W6CYA0</accession>
<dbReference type="InterPro" id="IPR050268">
    <property type="entry name" value="NADH-dep_flavin_reductase"/>
</dbReference>
<protein>
    <submittedName>
        <fullName evidence="4">Flavin reductase (DIM6/NTAB) family NADH-FMN oxidoreductase RutF</fullName>
    </submittedName>
</protein>
<comment type="similarity">
    <text evidence="1">Belongs to the non-flavoprotein flavin reductase family.</text>
</comment>
<dbReference type="RefSeq" id="WP_183395161.1">
    <property type="nucleotide sequence ID" value="NZ_JACIDR010000002.1"/>
</dbReference>
<evidence type="ECO:0000256" key="1">
    <source>
        <dbReference type="ARBA" id="ARBA00008898"/>
    </source>
</evidence>
<dbReference type="InterPro" id="IPR012349">
    <property type="entry name" value="Split_barrel_FMN-bd"/>
</dbReference>
<feature type="domain" description="Flavin reductase like" evidence="3">
    <location>
        <begin position="16"/>
        <end position="160"/>
    </location>
</feature>
<dbReference type="GO" id="GO:0010181">
    <property type="term" value="F:FMN binding"/>
    <property type="evidence" value="ECO:0007669"/>
    <property type="project" value="InterPro"/>
</dbReference>